<gene>
    <name evidence="1" type="ORF">CTRU02_206726</name>
</gene>
<accession>A0ACC3Z7Q4</accession>
<protein>
    <submittedName>
        <fullName evidence="1">Uncharacterized protein</fullName>
    </submittedName>
</protein>
<dbReference type="EMBL" id="VUJX02000003">
    <property type="protein sequence ID" value="KAL0940116.1"/>
    <property type="molecule type" value="Genomic_DNA"/>
</dbReference>
<keyword evidence="2" id="KW-1185">Reference proteome</keyword>
<name>A0ACC3Z7Q4_COLTU</name>
<evidence type="ECO:0000313" key="1">
    <source>
        <dbReference type="EMBL" id="KAL0940116.1"/>
    </source>
</evidence>
<comment type="caution">
    <text evidence="1">The sequence shown here is derived from an EMBL/GenBank/DDBJ whole genome shotgun (WGS) entry which is preliminary data.</text>
</comment>
<dbReference type="Proteomes" id="UP000805649">
    <property type="component" value="Unassembled WGS sequence"/>
</dbReference>
<sequence length="145" mass="15500">MLSTISNRCGCPTPVPTVTVKYPCDGPIPGGCQLTEYIYATETHKCGGLSLTTRIIPTIPPIPTFTACPTVYKTKTICSTCVRPMCLARSTISSMCHCPRRVPTRVVGWPCGGPCPGGCGGTEYIYATNKPTCTRRLLEPVVTKA</sequence>
<proteinExistence type="predicted"/>
<reference evidence="1 2" key="1">
    <citation type="journal article" date="2020" name="Phytopathology">
        <title>Genome Sequence Resources of Colletotrichum truncatum, C. plurivorum, C. musicola, and C. sojae: Four Species Pathogenic to Soybean (Glycine max).</title>
        <authorList>
            <person name="Rogerio F."/>
            <person name="Boufleur T.R."/>
            <person name="Ciampi-Guillardi M."/>
            <person name="Sukno S.A."/>
            <person name="Thon M.R."/>
            <person name="Massola Junior N.S."/>
            <person name="Baroncelli R."/>
        </authorList>
    </citation>
    <scope>NUCLEOTIDE SEQUENCE [LARGE SCALE GENOMIC DNA]</scope>
    <source>
        <strain evidence="1 2">CMES1059</strain>
    </source>
</reference>
<evidence type="ECO:0000313" key="2">
    <source>
        <dbReference type="Proteomes" id="UP000805649"/>
    </source>
</evidence>
<organism evidence="1 2">
    <name type="scientific">Colletotrichum truncatum</name>
    <name type="common">Anthracnose fungus</name>
    <name type="synonym">Colletotrichum capsici</name>
    <dbReference type="NCBI Taxonomy" id="5467"/>
    <lineage>
        <taxon>Eukaryota</taxon>
        <taxon>Fungi</taxon>
        <taxon>Dikarya</taxon>
        <taxon>Ascomycota</taxon>
        <taxon>Pezizomycotina</taxon>
        <taxon>Sordariomycetes</taxon>
        <taxon>Hypocreomycetidae</taxon>
        <taxon>Glomerellales</taxon>
        <taxon>Glomerellaceae</taxon>
        <taxon>Colletotrichum</taxon>
        <taxon>Colletotrichum truncatum species complex</taxon>
    </lineage>
</organism>